<evidence type="ECO:0008006" key="4">
    <source>
        <dbReference type="Google" id="ProtNLM"/>
    </source>
</evidence>
<evidence type="ECO:0000313" key="3">
    <source>
        <dbReference type="Proteomes" id="UP000241771"/>
    </source>
</evidence>
<comment type="caution">
    <text evidence="2">The sequence shown here is derived from an EMBL/GenBank/DDBJ whole genome shotgun (WGS) entry which is preliminary data.</text>
</comment>
<feature type="transmembrane region" description="Helical" evidence="1">
    <location>
        <begin position="278"/>
        <end position="298"/>
    </location>
</feature>
<keyword evidence="1" id="KW-0812">Transmembrane</keyword>
<sequence>MLSYLARHSSVFLMLAAIVGFIFPSLSTAIFPYLPYILFFLMLLTLLGMNQNALIKAIFKPGIWRYALIHSVLLTVISCAIAKMIGGSSAFILGVAGVAATGSLFATPAIARSIGLDALEAMAMTIASTLAMPVVLFFNLLIFQDDGFQLDMVSYIQRLLIFIAGPMLFSAIVYRYVPNPLLLRVHGKISQFTIILVFAFPFGLVGTFRNVFDISLSSGLFYSAVGLGLTVLFFAVGYFLCRRPNDIDSALLAATAAANRNVLLTYTVAGSFLGPEFVILMGAIQIPTASLPLFVRWLKPQLLKRAQQNEPVSNL</sequence>
<protein>
    <recommendedName>
        <fullName evidence="4">Bile acid:sodium symporter</fullName>
    </recommendedName>
</protein>
<keyword evidence="1" id="KW-1133">Transmembrane helix</keyword>
<dbReference type="Proteomes" id="UP000241771">
    <property type="component" value="Unassembled WGS sequence"/>
</dbReference>
<dbReference type="EMBL" id="PYMA01000004">
    <property type="protein sequence ID" value="PSW20194.1"/>
    <property type="molecule type" value="Genomic_DNA"/>
</dbReference>
<feature type="transmembrane region" description="Helical" evidence="1">
    <location>
        <begin position="220"/>
        <end position="241"/>
    </location>
</feature>
<gene>
    <name evidence="2" type="ORF">C9I98_09060</name>
</gene>
<keyword evidence="3" id="KW-1185">Reference proteome</keyword>
<feature type="transmembrane region" description="Helical" evidence="1">
    <location>
        <begin position="91"/>
        <end position="111"/>
    </location>
</feature>
<organism evidence="2 3">
    <name type="scientific">Photobacterium sanctipauli</name>
    <dbReference type="NCBI Taxonomy" id="1342794"/>
    <lineage>
        <taxon>Bacteria</taxon>
        <taxon>Pseudomonadati</taxon>
        <taxon>Pseudomonadota</taxon>
        <taxon>Gammaproteobacteria</taxon>
        <taxon>Vibrionales</taxon>
        <taxon>Vibrionaceae</taxon>
        <taxon>Photobacterium</taxon>
    </lineage>
</organism>
<feature type="transmembrane region" description="Helical" evidence="1">
    <location>
        <begin position="123"/>
        <end position="143"/>
    </location>
</feature>
<keyword evidence="1" id="KW-0472">Membrane</keyword>
<feature type="transmembrane region" description="Helical" evidence="1">
    <location>
        <begin position="67"/>
        <end position="85"/>
    </location>
</feature>
<proteinExistence type="predicted"/>
<dbReference type="AlphaFoldDB" id="A0A2T3NV95"/>
<reference evidence="2 3" key="1">
    <citation type="submission" date="2018-01" db="EMBL/GenBank/DDBJ databases">
        <title>Whole genome sequencing of Histamine producing bacteria.</title>
        <authorList>
            <person name="Butler K."/>
        </authorList>
    </citation>
    <scope>NUCLEOTIDE SEQUENCE [LARGE SCALE GENOMIC DNA]</scope>
    <source>
        <strain evidence="2 3">DSM 100436</strain>
    </source>
</reference>
<dbReference type="InterPro" id="IPR038770">
    <property type="entry name" value="Na+/solute_symporter_sf"/>
</dbReference>
<accession>A0A2T3NV95</accession>
<evidence type="ECO:0000256" key="1">
    <source>
        <dbReference type="SAM" id="Phobius"/>
    </source>
</evidence>
<name>A0A2T3NV95_9GAMM</name>
<evidence type="ECO:0000313" key="2">
    <source>
        <dbReference type="EMBL" id="PSW20194.1"/>
    </source>
</evidence>
<feature type="transmembrane region" description="Helical" evidence="1">
    <location>
        <begin position="12"/>
        <end position="31"/>
    </location>
</feature>
<feature type="transmembrane region" description="Helical" evidence="1">
    <location>
        <begin position="155"/>
        <end position="177"/>
    </location>
</feature>
<feature type="transmembrane region" description="Helical" evidence="1">
    <location>
        <begin position="189"/>
        <end position="208"/>
    </location>
</feature>
<dbReference type="Gene3D" id="1.20.1530.20">
    <property type="match status" value="1"/>
</dbReference>